<evidence type="ECO:0000259" key="4">
    <source>
        <dbReference type="Pfam" id="PF07593"/>
    </source>
</evidence>
<dbReference type="Gene3D" id="2.130.10.130">
    <property type="entry name" value="Integrin alpha, N-terminal"/>
    <property type="match status" value="1"/>
</dbReference>
<name>D5SLN9_STRCL</name>
<dbReference type="Proteomes" id="UP000002357">
    <property type="component" value="Plasmid pSCL4"/>
</dbReference>
<evidence type="ECO:0000256" key="3">
    <source>
        <dbReference type="SAM" id="SignalP"/>
    </source>
</evidence>
<dbReference type="Pfam" id="PF07593">
    <property type="entry name" value="UnbV_ASPIC"/>
    <property type="match status" value="1"/>
</dbReference>
<dbReference type="InterPro" id="IPR011519">
    <property type="entry name" value="UnbV_ASPIC"/>
</dbReference>
<dbReference type="PANTHER" id="PTHR16026:SF0">
    <property type="entry name" value="CARTILAGE ACIDIC PROTEIN 1"/>
    <property type="match status" value="1"/>
</dbReference>
<feature type="region of interest" description="Disordered" evidence="2">
    <location>
        <begin position="334"/>
        <end position="353"/>
    </location>
</feature>
<feature type="region of interest" description="Disordered" evidence="2">
    <location>
        <begin position="170"/>
        <end position="190"/>
    </location>
</feature>
<dbReference type="InterPro" id="IPR028994">
    <property type="entry name" value="Integrin_alpha_N"/>
</dbReference>
<accession>D5SLN9</accession>
<proteinExistence type="predicted"/>
<organism evidence="5 6">
    <name type="scientific">Streptomyces clavuligerus</name>
    <dbReference type="NCBI Taxonomy" id="1901"/>
    <lineage>
        <taxon>Bacteria</taxon>
        <taxon>Bacillati</taxon>
        <taxon>Actinomycetota</taxon>
        <taxon>Actinomycetes</taxon>
        <taxon>Kitasatosporales</taxon>
        <taxon>Streptomycetaceae</taxon>
        <taxon>Streptomyces</taxon>
    </lineage>
</organism>
<dbReference type="GeneID" id="93734419"/>
<geneLocation type="plasmid" evidence="5 6">
    <name>pSCL4</name>
</geneLocation>
<dbReference type="InterPro" id="IPR027039">
    <property type="entry name" value="Crtac1"/>
</dbReference>
<dbReference type="EMBL" id="CM000914">
    <property type="protein sequence ID" value="EFG04832.2"/>
    <property type="molecule type" value="Genomic_DNA"/>
</dbReference>
<dbReference type="eggNOG" id="COG4658">
    <property type="taxonomic scope" value="Bacteria"/>
</dbReference>
<keyword evidence="6" id="KW-1185">Reference proteome</keyword>
<keyword evidence="5" id="KW-0614">Plasmid</keyword>
<evidence type="ECO:0000313" key="6">
    <source>
        <dbReference type="Proteomes" id="UP000002357"/>
    </source>
</evidence>
<reference evidence="5 6" key="1">
    <citation type="journal article" date="2010" name="Genome Biol. Evol.">
        <title>The sequence of a 1.8-mb bacterial linear plasmid reveals a rich evolutionary reservoir of secondary metabolic pathways.</title>
        <authorList>
            <person name="Medema M.H."/>
            <person name="Trefzer A."/>
            <person name="Kovalchuk A."/>
            <person name="van den Berg M."/>
            <person name="Mueller U."/>
            <person name="Heijne W."/>
            <person name="Wu L."/>
            <person name="Alam M.T."/>
            <person name="Ronning C.M."/>
            <person name="Nierman W.C."/>
            <person name="Bovenberg R.A.L."/>
            <person name="Breitling R."/>
            <person name="Takano E."/>
        </authorList>
    </citation>
    <scope>NUCLEOTIDE SEQUENCE [LARGE SCALE GENOMIC DNA]</scope>
    <source>
        <strain evidence="6">ATCC 27064 / DSM 738 / JCM 4710 / NBRC 13307 / NCIMB 12785 / NRRL 3585 / VKM Ac-602</strain>
        <plasmid evidence="5">pSCL4</plasmid>
    </source>
</reference>
<evidence type="ECO:0000256" key="2">
    <source>
        <dbReference type="SAM" id="MobiDB-lite"/>
    </source>
</evidence>
<dbReference type="PANTHER" id="PTHR16026">
    <property type="entry name" value="CARTILAGE ACIDIC PROTEIN 1"/>
    <property type="match status" value="1"/>
</dbReference>
<protein>
    <submittedName>
        <fullName evidence="5">Enediyne biosynthesis protein UnbV</fullName>
    </submittedName>
</protein>
<dbReference type="InterPro" id="IPR013517">
    <property type="entry name" value="FG-GAP"/>
</dbReference>
<gene>
    <name evidence="5" type="primary">unbV2</name>
    <name evidence="5" type="ORF">SCLAV_p1348</name>
</gene>
<dbReference type="SUPFAM" id="SSF69318">
    <property type="entry name" value="Integrin alpha N-terminal domain"/>
    <property type="match status" value="1"/>
</dbReference>
<feature type="signal peptide" evidence="3">
    <location>
        <begin position="1"/>
        <end position="26"/>
    </location>
</feature>
<feature type="chain" id="PRO_5039374086" evidence="3">
    <location>
        <begin position="27"/>
        <end position="654"/>
    </location>
</feature>
<dbReference type="Pfam" id="PF13517">
    <property type="entry name" value="FG-GAP_3"/>
    <property type="match status" value="1"/>
</dbReference>
<feature type="domain" description="ASPIC/UnbV" evidence="4">
    <location>
        <begin position="574"/>
        <end position="631"/>
    </location>
</feature>
<sequence>MAARKLLRRQAPGIVALTLMASTFYAVRLPTPSEADVARMASGYSFRPMSVSMPSGFDQQTIRKVNRDYKDIAAWISSVGAGVAMNDVDGDGLSNDLCVTDPRIDQVVVTPTPGKAADRYRAFALDPAPLPMSSTMAPMGCAAGDFNEDGVSDLIVYYWGRTPVLFHGKPTKPGRAAKGGAPARAVSGAPGKDVLTADSFEPAELVRDVGRATYTGPQWNTNAITIADFDGDGHEDILIGNYFPDSPVLDPTLDGGVEMNDSLSHAQNGGEDFVYRWTPDGFERADGALPKEVRKGWTLGAAATDLDGDHLPELYLAHDFGTSRLLHNRSSPGKIRFSPVDGPRDPLVPRSKQLGRSSFKGMGVDFGDLDGDGLHDMFVSNITTSFGIQESNFTFINKAANKEALSSDFKVGRAPFEDRSVPLGTAWSGWGWDVKTGDFDNSGELEIVQTTGFVKGKTNRWPQLQELATTNDGLTHDPDWWPHVKEGDDIGGDQTLRFFAKGGEGRYLNVAKKLGMAIPIPTRGVATGDADGDGRLDLAVARQWGEPVFYSNRSQDPGAHLGLTLTHPSGSPVVDTQVTVVHPDGSRHVGRVDGGGGHSGKRSHEVHIGLGDGVEGPLKVQLRWRDRTGQVRDQELKLAPGRHSIELGTTAKEK</sequence>
<keyword evidence="1 3" id="KW-0732">Signal</keyword>
<dbReference type="RefSeq" id="WP_003963649.1">
    <property type="nucleotide sequence ID" value="NZ_CM000914.1"/>
</dbReference>
<evidence type="ECO:0000256" key="1">
    <source>
        <dbReference type="ARBA" id="ARBA00022729"/>
    </source>
</evidence>
<dbReference type="AlphaFoldDB" id="D5SLN9"/>
<feature type="compositionally biased region" description="Low complexity" evidence="2">
    <location>
        <begin position="171"/>
        <end position="185"/>
    </location>
</feature>
<evidence type="ECO:0000313" key="5">
    <source>
        <dbReference type="EMBL" id="EFG04832.2"/>
    </source>
</evidence>